<dbReference type="Proteomes" id="UP001162992">
    <property type="component" value="Chromosome 13"/>
</dbReference>
<gene>
    <name evidence="1" type="ORF">O6H91_13G092900</name>
</gene>
<evidence type="ECO:0000313" key="2">
    <source>
        <dbReference type="Proteomes" id="UP001162992"/>
    </source>
</evidence>
<comment type="caution">
    <text evidence="1">The sequence shown here is derived from an EMBL/GenBank/DDBJ whole genome shotgun (WGS) entry which is preliminary data.</text>
</comment>
<name>A0ACC2BXA8_DIPCM</name>
<proteinExistence type="predicted"/>
<accession>A0ACC2BXA8</accession>
<sequence>MAHQFTILLLCVVLVYSIQPSLCIRSLLPANIGGDQNDHERESSVEDDSKIYGQKQALVPIQQSKVAISRPSEDSVDSAHVLQGLRDAKMGDRVLVRRKLPAFPTPPSEPSPGNQDSTQ</sequence>
<evidence type="ECO:0000313" key="1">
    <source>
        <dbReference type="EMBL" id="KAJ7534405.1"/>
    </source>
</evidence>
<dbReference type="EMBL" id="CM055104">
    <property type="protein sequence ID" value="KAJ7534405.1"/>
    <property type="molecule type" value="Genomic_DNA"/>
</dbReference>
<protein>
    <submittedName>
        <fullName evidence="1">Uncharacterized protein</fullName>
    </submittedName>
</protein>
<reference evidence="2" key="1">
    <citation type="journal article" date="2024" name="Proc. Natl. Acad. Sci. U.S.A.">
        <title>Extraordinary preservation of gene collinearity over three hundred million years revealed in homosporous lycophytes.</title>
        <authorList>
            <person name="Li C."/>
            <person name="Wickell D."/>
            <person name="Kuo L.Y."/>
            <person name="Chen X."/>
            <person name="Nie B."/>
            <person name="Liao X."/>
            <person name="Peng D."/>
            <person name="Ji J."/>
            <person name="Jenkins J."/>
            <person name="Williams M."/>
            <person name="Shu S."/>
            <person name="Plott C."/>
            <person name="Barry K."/>
            <person name="Rajasekar S."/>
            <person name="Grimwood J."/>
            <person name="Han X."/>
            <person name="Sun S."/>
            <person name="Hou Z."/>
            <person name="He W."/>
            <person name="Dai G."/>
            <person name="Sun C."/>
            <person name="Schmutz J."/>
            <person name="Leebens-Mack J.H."/>
            <person name="Li F.W."/>
            <person name="Wang L."/>
        </authorList>
    </citation>
    <scope>NUCLEOTIDE SEQUENCE [LARGE SCALE GENOMIC DNA]</scope>
    <source>
        <strain evidence="2">cv. PW_Plant_1</strain>
    </source>
</reference>
<keyword evidence="2" id="KW-1185">Reference proteome</keyword>
<organism evidence="1 2">
    <name type="scientific">Diphasiastrum complanatum</name>
    <name type="common">Issler's clubmoss</name>
    <name type="synonym">Lycopodium complanatum</name>
    <dbReference type="NCBI Taxonomy" id="34168"/>
    <lineage>
        <taxon>Eukaryota</taxon>
        <taxon>Viridiplantae</taxon>
        <taxon>Streptophyta</taxon>
        <taxon>Embryophyta</taxon>
        <taxon>Tracheophyta</taxon>
        <taxon>Lycopodiopsida</taxon>
        <taxon>Lycopodiales</taxon>
        <taxon>Lycopodiaceae</taxon>
        <taxon>Lycopodioideae</taxon>
        <taxon>Diphasiastrum</taxon>
    </lineage>
</organism>